<accession>A0AAV4D7D9</accession>
<dbReference type="EMBL" id="BLXT01007556">
    <property type="protein sequence ID" value="GFO39968.1"/>
    <property type="molecule type" value="Genomic_DNA"/>
</dbReference>
<evidence type="ECO:0000313" key="1">
    <source>
        <dbReference type="EMBL" id="GFO39968.1"/>
    </source>
</evidence>
<sequence length="112" mass="12252">MDRAFVAPFEQLPMPELNTLTYIAGYLARLIKSKLCDECEGKLAGQLNLSIKSSNGTTLMCTRGRHWFIIVSQAGSDPLARCASQLPACLTFSNRARLESPSFPSSLSGFVH</sequence>
<dbReference type="Proteomes" id="UP000735302">
    <property type="component" value="Unassembled WGS sequence"/>
</dbReference>
<evidence type="ECO:0000313" key="2">
    <source>
        <dbReference type="Proteomes" id="UP000735302"/>
    </source>
</evidence>
<dbReference type="AlphaFoldDB" id="A0AAV4D7D9"/>
<comment type="caution">
    <text evidence="1">The sequence shown here is derived from an EMBL/GenBank/DDBJ whole genome shotgun (WGS) entry which is preliminary data.</text>
</comment>
<gene>
    <name evidence="1" type="ORF">PoB_006647300</name>
</gene>
<name>A0AAV4D7D9_9GAST</name>
<proteinExistence type="predicted"/>
<organism evidence="1 2">
    <name type="scientific">Plakobranchus ocellatus</name>
    <dbReference type="NCBI Taxonomy" id="259542"/>
    <lineage>
        <taxon>Eukaryota</taxon>
        <taxon>Metazoa</taxon>
        <taxon>Spiralia</taxon>
        <taxon>Lophotrochozoa</taxon>
        <taxon>Mollusca</taxon>
        <taxon>Gastropoda</taxon>
        <taxon>Heterobranchia</taxon>
        <taxon>Euthyneura</taxon>
        <taxon>Panpulmonata</taxon>
        <taxon>Sacoglossa</taxon>
        <taxon>Placobranchoidea</taxon>
        <taxon>Plakobranchidae</taxon>
        <taxon>Plakobranchus</taxon>
    </lineage>
</organism>
<reference evidence="1 2" key="1">
    <citation type="journal article" date="2021" name="Elife">
        <title>Chloroplast acquisition without the gene transfer in kleptoplastic sea slugs, Plakobranchus ocellatus.</title>
        <authorList>
            <person name="Maeda T."/>
            <person name="Takahashi S."/>
            <person name="Yoshida T."/>
            <person name="Shimamura S."/>
            <person name="Takaki Y."/>
            <person name="Nagai Y."/>
            <person name="Toyoda A."/>
            <person name="Suzuki Y."/>
            <person name="Arimoto A."/>
            <person name="Ishii H."/>
            <person name="Satoh N."/>
            <person name="Nishiyama T."/>
            <person name="Hasebe M."/>
            <person name="Maruyama T."/>
            <person name="Minagawa J."/>
            <person name="Obokata J."/>
            <person name="Shigenobu S."/>
        </authorList>
    </citation>
    <scope>NUCLEOTIDE SEQUENCE [LARGE SCALE GENOMIC DNA]</scope>
</reference>
<keyword evidence="2" id="KW-1185">Reference proteome</keyword>
<protein>
    <submittedName>
        <fullName evidence="1">Uncharacterized protein</fullName>
    </submittedName>
</protein>